<keyword evidence="2" id="KW-1185">Reference proteome</keyword>
<evidence type="ECO:0000313" key="1">
    <source>
        <dbReference type="EMBL" id="PPQ85949.1"/>
    </source>
</evidence>
<proteinExistence type="predicted"/>
<dbReference type="InParanoid" id="A0A409X5A1"/>
<name>A0A409X5A1_9AGAR</name>
<accession>A0A409X5A1</accession>
<dbReference type="Proteomes" id="UP000284842">
    <property type="component" value="Unassembled WGS sequence"/>
</dbReference>
<protein>
    <submittedName>
        <fullName evidence="1">Uncharacterized protein</fullName>
    </submittedName>
</protein>
<reference evidence="1 2" key="1">
    <citation type="journal article" date="2018" name="Evol. Lett.">
        <title>Horizontal gene cluster transfer increased hallucinogenic mushroom diversity.</title>
        <authorList>
            <person name="Reynolds H.T."/>
            <person name="Vijayakumar V."/>
            <person name="Gluck-Thaler E."/>
            <person name="Korotkin H.B."/>
            <person name="Matheny P.B."/>
            <person name="Slot J.C."/>
        </authorList>
    </citation>
    <scope>NUCLEOTIDE SEQUENCE [LARGE SCALE GENOMIC DNA]</scope>
    <source>
        <strain evidence="1 2">2629</strain>
    </source>
</reference>
<dbReference type="AlphaFoldDB" id="A0A409X5A1"/>
<dbReference type="STRING" id="181874.A0A409X5A1"/>
<comment type="caution">
    <text evidence="1">The sequence shown here is derived from an EMBL/GenBank/DDBJ whole genome shotgun (WGS) entry which is preliminary data.</text>
</comment>
<dbReference type="EMBL" id="NHTK01004590">
    <property type="protein sequence ID" value="PPQ85949.1"/>
    <property type="molecule type" value="Genomic_DNA"/>
</dbReference>
<evidence type="ECO:0000313" key="2">
    <source>
        <dbReference type="Proteomes" id="UP000284842"/>
    </source>
</evidence>
<organism evidence="1 2">
    <name type="scientific">Panaeolus cyanescens</name>
    <dbReference type="NCBI Taxonomy" id="181874"/>
    <lineage>
        <taxon>Eukaryota</taxon>
        <taxon>Fungi</taxon>
        <taxon>Dikarya</taxon>
        <taxon>Basidiomycota</taxon>
        <taxon>Agaricomycotina</taxon>
        <taxon>Agaricomycetes</taxon>
        <taxon>Agaricomycetidae</taxon>
        <taxon>Agaricales</taxon>
        <taxon>Agaricineae</taxon>
        <taxon>Galeropsidaceae</taxon>
        <taxon>Panaeolus</taxon>
    </lineage>
</organism>
<dbReference type="OrthoDB" id="10059875at2759"/>
<gene>
    <name evidence="1" type="ORF">CVT24_009936</name>
</gene>
<sequence>MPFILPKFAPTFLKEEDRILRPVACWPLKRAEVLSDGLPNSTTTVFIDVNNTAALEESVPPNVSPAMREIKAAAKEADIVVMNEINLDPGQRHWRSSQAGRKGALSNVAISYCLPSPECSYDSTGPVSEQELVAQASGQCIFPSSLSLPTPTTPRGCGSLSRRKGRVS</sequence>